<proteinExistence type="predicted"/>
<protein>
    <recommendedName>
        <fullName evidence="3">TPR_REGION domain-containing protein</fullName>
    </recommendedName>
</protein>
<accession>A0A699ZM03</accession>
<keyword evidence="2" id="KW-1185">Reference proteome</keyword>
<dbReference type="EMBL" id="BLLF01002187">
    <property type="protein sequence ID" value="GFH23075.1"/>
    <property type="molecule type" value="Genomic_DNA"/>
</dbReference>
<evidence type="ECO:0000313" key="1">
    <source>
        <dbReference type="EMBL" id="GFH23075.1"/>
    </source>
</evidence>
<organism evidence="1 2">
    <name type="scientific">Haematococcus lacustris</name>
    <name type="common">Green alga</name>
    <name type="synonym">Haematococcus pluvialis</name>
    <dbReference type="NCBI Taxonomy" id="44745"/>
    <lineage>
        <taxon>Eukaryota</taxon>
        <taxon>Viridiplantae</taxon>
        <taxon>Chlorophyta</taxon>
        <taxon>core chlorophytes</taxon>
        <taxon>Chlorophyceae</taxon>
        <taxon>CS clade</taxon>
        <taxon>Chlamydomonadales</taxon>
        <taxon>Haematococcaceae</taxon>
        <taxon>Haematococcus</taxon>
    </lineage>
</organism>
<dbReference type="Proteomes" id="UP000485058">
    <property type="component" value="Unassembled WGS sequence"/>
</dbReference>
<name>A0A699ZM03_HAELA</name>
<evidence type="ECO:0008006" key="3">
    <source>
        <dbReference type="Google" id="ProtNLM"/>
    </source>
</evidence>
<sequence length="96" mass="10627">TIRGCGSCIGFTDQLREHLYRNRDALWQHGKVSELLSEGKRKYESGDRMAALRSFETALAQAELSAKDRQAALYGSLAVHASFGDVELAQITLRGQ</sequence>
<gene>
    <name evidence="1" type="ORF">HaLaN_20629</name>
</gene>
<comment type="caution">
    <text evidence="1">The sequence shown here is derived from an EMBL/GenBank/DDBJ whole genome shotgun (WGS) entry which is preliminary data.</text>
</comment>
<evidence type="ECO:0000313" key="2">
    <source>
        <dbReference type="Proteomes" id="UP000485058"/>
    </source>
</evidence>
<feature type="non-terminal residue" evidence="1">
    <location>
        <position position="1"/>
    </location>
</feature>
<reference evidence="1 2" key="1">
    <citation type="submission" date="2020-02" db="EMBL/GenBank/DDBJ databases">
        <title>Draft genome sequence of Haematococcus lacustris strain NIES-144.</title>
        <authorList>
            <person name="Morimoto D."/>
            <person name="Nakagawa S."/>
            <person name="Yoshida T."/>
            <person name="Sawayama S."/>
        </authorList>
    </citation>
    <scope>NUCLEOTIDE SEQUENCE [LARGE SCALE GENOMIC DNA]</scope>
    <source>
        <strain evidence="1 2">NIES-144</strain>
    </source>
</reference>
<dbReference type="AlphaFoldDB" id="A0A699ZM03"/>